<proteinExistence type="predicted"/>
<evidence type="ECO:0000313" key="1">
    <source>
        <dbReference type="EMBL" id="KAI8046515.1"/>
    </source>
</evidence>
<evidence type="ECO:0000313" key="2">
    <source>
        <dbReference type="Proteomes" id="UP001059596"/>
    </source>
</evidence>
<gene>
    <name evidence="1" type="ORF">M5D96_002726</name>
</gene>
<reference evidence="1" key="1">
    <citation type="journal article" date="2023" name="Genome Biol. Evol.">
        <title>Long-read-based Genome Assembly of Drosophila gunungcola Reveals Fewer Chemosensory Genes in Flower-breeding Species.</title>
        <authorList>
            <person name="Negi A."/>
            <person name="Liao B.Y."/>
            <person name="Yeh S.D."/>
        </authorList>
    </citation>
    <scope>NUCLEOTIDE SEQUENCE</scope>
    <source>
        <strain evidence="1">Sukarami</strain>
    </source>
</reference>
<dbReference type="EMBL" id="JAMKOV010000001">
    <property type="protein sequence ID" value="KAI8046515.1"/>
    <property type="molecule type" value="Genomic_DNA"/>
</dbReference>
<sequence length="82" mass="9280">MNFKDLQEQHRALTLRRPMCRLALTIQFGFNKCCRNMLQLRRRRVAPAAPDAPGDLHIVGGLGGAAPFSCLARLKPHTRNER</sequence>
<protein>
    <submittedName>
        <fullName evidence="1">Uncharacterized protein</fullName>
    </submittedName>
</protein>
<name>A0A9P9Z0W2_9MUSC</name>
<keyword evidence="2" id="KW-1185">Reference proteome</keyword>
<comment type="caution">
    <text evidence="1">The sequence shown here is derived from an EMBL/GenBank/DDBJ whole genome shotgun (WGS) entry which is preliminary data.</text>
</comment>
<dbReference type="AlphaFoldDB" id="A0A9P9Z0W2"/>
<dbReference type="Proteomes" id="UP001059596">
    <property type="component" value="Chromosome 3R"/>
</dbReference>
<accession>A0A9P9Z0W2</accession>
<organism evidence="1 2">
    <name type="scientific">Drosophila gunungcola</name>
    <name type="common">fruit fly</name>
    <dbReference type="NCBI Taxonomy" id="103775"/>
    <lineage>
        <taxon>Eukaryota</taxon>
        <taxon>Metazoa</taxon>
        <taxon>Ecdysozoa</taxon>
        <taxon>Arthropoda</taxon>
        <taxon>Hexapoda</taxon>
        <taxon>Insecta</taxon>
        <taxon>Pterygota</taxon>
        <taxon>Neoptera</taxon>
        <taxon>Endopterygota</taxon>
        <taxon>Diptera</taxon>
        <taxon>Brachycera</taxon>
        <taxon>Muscomorpha</taxon>
        <taxon>Ephydroidea</taxon>
        <taxon>Drosophilidae</taxon>
        <taxon>Drosophila</taxon>
        <taxon>Sophophora</taxon>
    </lineage>
</organism>